<name>A0ACC1I2B5_9FUNG</name>
<dbReference type="EMBL" id="JANBPG010003321">
    <property type="protein sequence ID" value="KAJ1881837.1"/>
    <property type="molecule type" value="Genomic_DNA"/>
</dbReference>
<proteinExistence type="predicted"/>
<keyword evidence="2" id="KW-1185">Reference proteome</keyword>
<evidence type="ECO:0000313" key="2">
    <source>
        <dbReference type="Proteomes" id="UP001150581"/>
    </source>
</evidence>
<organism evidence="1 2">
    <name type="scientific">Kickxella alabastrina</name>
    <dbReference type="NCBI Taxonomy" id="61397"/>
    <lineage>
        <taxon>Eukaryota</taxon>
        <taxon>Fungi</taxon>
        <taxon>Fungi incertae sedis</taxon>
        <taxon>Zoopagomycota</taxon>
        <taxon>Kickxellomycotina</taxon>
        <taxon>Kickxellomycetes</taxon>
        <taxon>Kickxellales</taxon>
        <taxon>Kickxellaceae</taxon>
        <taxon>Kickxella</taxon>
    </lineage>
</organism>
<sequence>MDIVMDDKATQQTGECKKRPRINGSVKKRKPMRASTSRSDIYVTRERRKFNGQLNRARKLLLDRHFPSITIHGLGAAIQQAIMLANAVKASLGDQATMEVTSDTVTLFDEVIPEDDDADTVTQARQNSAIHIKVALIDDIVSLINPKRK</sequence>
<protein>
    <submittedName>
        <fullName evidence="1">Uncharacterized protein</fullName>
    </submittedName>
</protein>
<accession>A0ACC1I2B5</accession>
<reference evidence="1" key="1">
    <citation type="submission" date="2022-07" db="EMBL/GenBank/DDBJ databases">
        <title>Phylogenomic reconstructions and comparative analyses of Kickxellomycotina fungi.</title>
        <authorList>
            <person name="Reynolds N.K."/>
            <person name="Stajich J.E."/>
            <person name="Barry K."/>
            <person name="Grigoriev I.V."/>
            <person name="Crous P."/>
            <person name="Smith M.E."/>
        </authorList>
    </citation>
    <scope>NUCLEOTIDE SEQUENCE</scope>
    <source>
        <strain evidence="1">Benny 63K</strain>
    </source>
</reference>
<comment type="caution">
    <text evidence="1">The sequence shown here is derived from an EMBL/GenBank/DDBJ whole genome shotgun (WGS) entry which is preliminary data.</text>
</comment>
<gene>
    <name evidence="1" type="ORF">LPJ66_011251</name>
</gene>
<dbReference type="Proteomes" id="UP001150581">
    <property type="component" value="Unassembled WGS sequence"/>
</dbReference>
<evidence type="ECO:0000313" key="1">
    <source>
        <dbReference type="EMBL" id="KAJ1881837.1"/>
    </source>
</evidence>